<dbReference type="GO" id="GO:0005634">
    <property type="term" value="C:nucleus"/>
    <property type="evidence" value="ECO:0007669"/>
    <property type="project" value="TreeGrafter"/>
</dbReference>
<keyword evidence="3" id="KW-0677">Repeat</keyword>
<sequence>MANQETHYGFDEGGDDDQSIVSTRGLEAFSRKVTTTATHLIGPNAEATAHHYQTAMAEVHKQMKRPTVQRSMFAMARTTPTDLMRSRLSTHEIQHRALTYLPDELLANIPEHENPYSLFQGFQASFPELTDEGKKFQRRVTRGRKMLEDSDGTPGSPKKLTQLKKEKAAMMHEFGLLGTRKSMASYEIREIDNKIANLHGMRRIILDRLAGLEQDEAMLEHDISEMEIRIDEAQALVDEAEEIARNTRTQDEQDLVGDADDHDQEFMSQSVYEKIPSSEAGSTPRKTKKVHRKKSMPILHEHFEPGTAIRELRAHKDTITAIDFDAPFGTMVTAALDDTVRVWDLNAGRCMGYLEGHTASVRALQVEDNILATGSMDATIRLWDLSKAHYDPHGGLGKDDDEDAIAFGTDNHLEPPPGSMADCPLYTLESHVDEITALHFRGDVMVSGSADKTIRHWDLEKGRCVQTLDVMWAAAASMTTTDSGWRPTGRSQSSSADFVGALQVFETALACGTADGMVRLWDLRSGQVHRSLVGHTGAVTCLQFDDVHLVTGSVDRSIRIWDLRTGSIYDAYAYDNPITDMMFDARRIVSAAGEDVVKVYDKVEGRQWECGAGITAAEEGKTPAIVERTKCNFSGYSYLYKDMASMTYEQISVRYFEAIQALVEATSMKPRTTNACHTGSEGFQRVSGEVGEDLTDDTEHTDPMADAMLRLLAKQAHALIAIHDHLTLDKAPSNINQDLLRRRIADLISISSSKFYAYRYDLLPVIWRQMYTDACILDSFSLVVRHLAIDNTIPDNVLDVVVEKLDRALITAGGGGQQGWLEKTLEMLEEAWTTDQRHERPTKRRRQDASQQYFSNHEIYGRPKLSNAKECPRHSGWTISQFEDYMNSNNGEPRPVVFTDLTRGWPALSDRPWKDPEYLLSKTFGGRRLIPVEIGRSYVDEGWGQELIQFREFLARYITGETKSIGYLAQHNLFQQIPSLRNDICIPDFCWVDVPPHPTIPSLNQPSVDMPRLNAWFGPARTITPLHTDGYHNLLCQVVGTKYIRLYPPRATHAMRPRAPEHGVDMSNTSELDVGVLEGWDEKPEDMDEEDVKKIKEELEGVEYWDCILEPGDTLVIPIGWWHYVRSLSVSFSVSFWWN</sequence>
<dbReference type="Gene3D" id="6.10.280.220">
    <property type="match status" value="1"/>
</dbReference>
<dbReference type="Pfam" id="PF13621">
    <property type="entry name" value="Cupin_8"/>
    <property type="match status" value="1"/>
</dbReference>
<dbReference type="InterPro" id="IPR020472">
    <property type="entry name" value="WD40_PAC1"/>
</dbReference>
<comment type="similarity">
    <text evidence="8">Belongs to the WD repeat MDV1/CAF4 family.</text>
</comment>
<keyword evidence="5 12" id="KW-0175">Coiled coil</keyword>
<accession>A0A9P5DS50</accession>
<comment type="caution">
    <text evidence="14">The sequence shown here is derived from an EMBL/GenBank/DDBJ whole genome shotgun (WGS) entry which is preliminary data.</text>
</comment>
<protein>
    <recommendedName>
        <fullName evidence="9">Mitochondrial division protein 1</fullName>
    </recommendedName>
</protein>
<feature type="repeat" description="WD" evidence="11">
    <location>
        <begin position="532"/>
        <end position="571"/>
    </location>
</feature>
<keyword evidence="2 11" id="KW-0853">WD repeat</keyword>
<proteinExistence type="inferred from homology"/>
<evidence type="ECO:0000313" key="14">
    <source>
        <dbReference type="EMBL" id="KAF4332789.1"/>
    </source>
</evidence>
<feature type="domain" description="JmjC" evidence="13">
    <location>
        <begin position="966"/>
        <end position="1139"/>
    </location>
</feature>
<dbReference type="AlphaFoldDB" id="A0A9P5DS50"/>
<dbReference type="CDD" id="cd00200">
    <property type="entry name" value="WD40"/>
    <property type="match status" value="1"/>
</dbReference>
<dbReference type="EMBL" id="PVQB02000978">
    <property type="protein sequence ID" value="KAF4332789.1"/>
    <property type="molecule type" value="Genomic_DNA"/>
</dbReference>
<dbReference type="PANTHER" id="PTHR22847:SF637">
    <property type="entry name" value="WD REPEAT DOMAIN 5B"/>
    <property type="match status" value="1"/>
</dbReference>
<evidence type="ECO:0000256" key="2">
    <source>
        <dbReference type="ARBA" id="ARBA00022574"/>
    </source>
</evidence>
<dbReference type="InterPro" id="IPR019775">
    <property type="entry name" value="WD40_repeat_CS"/>
</dbReference>
<evidence type="ECO:0000256" key="5">
    <source>
        <dbReference type="ARBA" id="ARBA00023054"/>
    </source>
</evidence>
<feature type="repeat" description="WD" evidence="11">
    <location>
        <begin position="428"/>
        <end position="467"/>
    </location>
</feature>
<evidence type="ECO:0000256" key="11">
    <source>
        <dbReference type="PROSITE-ProRule" id="PRU00221"/>
    </source>
</evidence>
<comment type="function">
    <text evidence="10">Involved in mitochondrial fission. Acts as an adapter protein required to form mitochondrial fission complexes. Formation of these complexes is required to promote constriction and fission of the mitochondrial compartment at a late step in mitochondrial division.</text>
</comment>
<dbReference type="SMART" id="SM00558">
    <property type="entry name" value="JmjC"/>
    <property type="match status" value="1"/>
</dbReference>
<evidence type="ECO:0000259" key="13">
    <source>
        <dbReference type="PROSITE" id="PS51184"/>
    </source>
</evidence>
<dbReference type="PROSITE" id="PS50082">
    <property type="entry name" value="WD_REPEATS_2"/>
    <property type="match status" value="5"/>
</dbReference>
<evidence type="ECO:0000256" key="1">
    <source>
        <dbReference type="ARBA" id="ARBA00004570"/>
    </source>
</evidence>
<dbReference type="FunFam" id="2.130.10.10:FF:000881">
    <property type="entry name" value="Mitochondrial division protein 1"/>
    <property type="match status" value="1"/>
</dbReference>
<name>A0A9P5DS50_9HYPO</name>
<feature type="coiled-coil region" evidence="12">
    <location>
        <begin position="209"/>
        <end position="250"/>
    </location>
</feature>
<dbReference type="InterPro" id="IPR036322">
    <property type="entry name" value="WD40_repeat_dom_sf"/>
</dbReference>
<evidence type="ECO:0000313" key="15">
    <source>
        <dbReference type="Proteomes" id="UP000730481"/>
    </source>
</evidence>
<dbReference type="PRINTS" id="PR00320">
    <property type="entry name" value="GPROTEINBRPT"/>
</dbReference>
<dbReference type="InterPro" id="IPR041667">
    <property type="entry name" value="Cupin_8"/>
</dbReference>
<reference evidence="14" key="1">
    <citation type="journal article" date="2017" name="Mycologia">
        <title>Fusarium algeriense, sp. nov., a novel toxigenic crown rot pathogen of durum wheat from Algeria is nested in the Fusarium burgessii species complex.</title>
        <authorList>
            <person name="Laraba I."/>
            <person name="Keddad A."/>
            <person name="Boureghda H."/>
            <person name="Abdallah N."/>
            <person name="Vaughan M.M."/>
            <person name="Proctor R.H."/>
            <person name="Busman M."/>
            <person name="O'Donnell K."/>
        </authorList>
    </citation>
    <scope>NUCLEOTIDE SEQUENCE</scope>
    <source>
        <strain evidence="14">NRRL 25174</strain>
    </source>
</reference>
<dbReference type="InterPro" id="IPR001680">
    <property type="entry name" value="WD40_rpt"/>
</dbReference>
<evidence type="ECO:0000256" key="8">
    <source>
        <dbReference type="ARBA" id="ARBA00038415"/>
    </source>
</evidence>
<evidence type="ECO:0000256" key="10">
    <source>
        <dbReference type="ARBA" id="ARBA00043913"/>
    </source>
</evidence>
<dbReference type="PROSITE" id="PS00678">
    <property type="entry name" value="WD_REPEATS_1"/>
    <property type="match status" value="3"/>
</dbReference>
<dbReference type="CDD" id="cd22881">
    <property type="entry name" value="Mdv1_N"/>
    <property type="match status" value="1"/>
</dbReference>
<feature type="repeat" description="WD" evidence="11">
    <location>
        <begin position="312"/>
        <end position="353"/>
    </location>
</feature>
<organism evidence="14 15">
    <name type="scientific">Fusarium beomiforme</name>
    <dbReference type="NCBI Taxonomy" id="44412"/>
    <lineage>
        <taxon>Eukaryota</taxon>
        <taxon>Fungi</taxon>
        <taxon>Dikarya</taxon>
        <taxon>Ascomycota</taxon>
        <taxon>Pezizomycotina</taxon>
        <taxon>Sordariomycetes</taxon>
        <taxon>Hypocreomycetidae</taxon>
        <taxon>Hypocreales</taxon>
        <taxon>Nectriaceae</taxon>
        <taxon>Fusarium</taxon>
        <taxon>Fusarium burgessii species complex</taxon>
    </lineage>
</organism>
<keyword evidence="7" id="KW-0472">Membrane</keyword>
<evidence type="ECO:0000256" key="7">
    <source>
        <dbReference type="ARBA" id="ARBA00023136"/>
    </source>
</evidence>
<dbReference type="PROSITE" id="PS51184">
    <property type="entry name" value="JMJC"/>
    <property type="match status" value="1"/>
</dbReference>
<keyword evidence="15" id="KW-1185">Reference proteome</keyword>
<evidence type="ECO:0000256" key="9">
    <source>
        <dbReference type="ARBA" id="ARBA00039789"/>
    </source>
</evidence>
<gene>
    <name evidence="14" type="ORF">FBEOM_13406</name>
</gene>
<dbReference type="GO" id="GO:1990234">
    <property type="term" value="C:transferase complex"/>
    <property type="evidence" value="ECO:0007669"/>
    <property type="project" value="UniProtKB-ARBA"/>
</dbReference>
<keyword evidence="6" id="KW-0496">Mitochondrion</keyword>
<dbReference type="PROSITE" id="PS50294">
    <property type="entry name" value="WD_REPEATS_REGION"/>
    <property type="match status" value="4"/>
</dbReference>
<dbReference type="Gene3D" id="2.130.10.10">
    <property type="entry name" value="YVTN repeat-like/Quinoprotein amine dehydrogenase"/>
    <property type="match status" value="2"/>
</dbReference>
<dbReference type="GO" id="GO:0005741">
    <property type="term" value="C:mitochondrial outer membrane"/>
    <property type="evidence" value="ECO:0007669"/>
    <property type="project" value="UniProtKB-SubCell"/>
</dbReference>
<reference evidence="14" key="2">
    <citation type="submission" date="2020-02" db="EMBL/GenBank/DDBJ databases">
        <title>Identification and distribution of gene clusters putatively required for synthesis of sphingolipid metabolism inhibitors in phylogenetically diverse species of the filamentous fungus Fusarium.</title>
        <authorList>
            <person name="Kim H.-S."/>
            <person name="Busman M."/>
            <person name="Brown D.W."/>
            <person name="Divon H."/>
            <person name="Uhlig S."/>
            <person name="Proctor R.H."/>
        </authorList>
    </citation>
    <scope>NUCLEOTIDE SEQUENCE</scope>
    <source>
        <strain evidence="14">NRRL 25174</strain>
    </source>
</reference>
<keyword evidence="4" id="KW-1000">Mitochondrion outer membrane</keyword>
<feature type="repeat" description="WD" evidence="11">
    <location>
        <begin position="509"/>
        <end position="531"/>
    </location>
</feature>
<dbReference type="SMART" id="SM00320">
    <property type="entry name" value="WD40"/>
    <property type="match status" value="6"/>
</dbReference>
<evidence type="ECO:0000256" key="4">
    <source>
        <dbReference type="ARBA" id="ARBA00022787"/>
    </source>
</evidence>
<dbReference type="SUPFAM" id="SSF50978">
    <property type="entry name" value="WD40 repeat-like"/>
    <property type="match status" value="1"/>
</dbReference>
<dbReference type="Proteomes" id="UP000730481">
    <property type="component" value="Unassembled WGS sequence"/>
</dbReference>
<dbReference type="PANTHER" id="PTHR22847">
    <property type="entry name" value="WD40 REPEAT PROTEIN"/>
    <property type="match status" value="1"/>
</dbReference>
<dbReference type="Pfam" id="PF00400">
    <property type="entry name" value="WD40"/>
    <property type="match status" value="4"/>
</dbReference>
<dbReference type="OrthoDB" id="496at2759"/>
<dbReference type="InterPro" id="IPR003347">
    <property type="entry name" value="JmjC_dom"/>
</dbReference>
<evidence type="ECO:0000256" key="6">
    <source>
        <dbReference type="ARBA" id="ARBA00023128"/>
    </source>
</evidence>
<feature type="repeat" description="WD" evidence="11">
    <location>
        <begin position="354"/>
        <end position="386"/>
    </location>
</feature>
<evidence type="ECO:0000256" key="3">
    <source>
        <dbReference type="ARBA" id="ARBA00022737"/>
    </source>
</evidence>
<dbReference type="InterPro" id="IPR015943">
    <property type="entry name" value="WD40/YVTN_repeat-like_dom_sf"/>
</dbReference>
<dbReference type="Gene3D" id="2.60.120.650">
    <property type="entry name" value="Cupin"/>
    <property type="match status" value="1"/>
</dbReference>
<dbReference type="SUPFAM" id="SSF51197">
    <property type="entry name" value="Clavaminate synthase-like"/>
    <property type="match status" value="1"/>
</dbReference>
<comment type="subcellular location">
    <subcellularLocation>
        <location evidence="1">Mitochondrion outer membrane</location>
        <topology evidence="1">Peripheral membrane protein</topology>
        <orientation evidence="1">Cytoplasmic side</orientation>
    </subcellularLocation>
</comment>
<evidence type="ECO:0000256" key="12">
    <source>
        <dbReference type="SAM" id="Coils"/>
    </source>
</evidence>